<dbReference type="EMBL" id="CP032829">
    <property type="protein sequence ID" value="AYJ86994.1"/>
    <property type="molecule type" value="Genomic_DNA"/>
</dbReference>
<dbReference type="Gene3D" id="2.115.10.20">
    <property type="entry name" value="Glycosyl hydrolase domain, family 43"/>
    <property type="match status" value="1"/>
</dbReference>
<dbReference type="InterPro" id="IPR007184">
    <property type="entry name" value="Mannoside_phosphorylase"/>
</dbReference>
<dbReference type="AlphaFoldDB" id="A0A494THP9"/>
<dbReference type="PANTHER" id="PTHR34106">
    <property type="entry name" value="GLYCOSIDASE"/>
    <property type="match status" value="1"/>
</dbReference>
<evidence type="ECO:0000256" key="2">
    <source>
        <dbReference type="ARBA" id="ARBA00022679"/>
    </source>
</evidence>
<gene>
    <name evidence="4" type="ORF">D3Y57_14905</name>
</gene>
<organism evidence="4 5">
    <name type="scientific">Sphingomonas paeninsulae</name>
    <dbReference type="NCBI Taxonomy" id="2319844"/>
    <lineage>
        <taxon>Bacteria</taxon>
        <taxon>Pseudomonadati</taxon>
        <taxon>Pseudomonadota</taxon>
        <taxon>Alphaproteobacteria</taxon>
        <taxon>Sphingomonadales</taxon>
        <taxon>Sphingomonadaceae</taxon>
        <taxon>Sphingomonas</taxon>
    </lineage>
</organism>
<evidence type="ECO:0000256" key="1">
    <source>
        <dbReference type="ARBA" id="ARBA00022676"/>
    </source>
</evidence>
<evidence type="ECO:0000313" key="5">
    <source>
        <dbReference type="Proteomes" id="UP000276254"/>
    </source>
</evidence>
<comment type="similarity">
    <text evidence="3">Belongs to the glycosyl hydrolase 130 family.</text>
</comment>
<evidence type="ECO:0000256" key="3">
    <source>
        <dbReference type="ARBA" id="ARBA00024356"/>
    </source>
</evidence>
<dbReference type="RefSeq" id="WP_121153840.1">
    <property type="nucleotide sequence ID" value="NZ_CP032829.1"/>
</dbReference>
<dbReference type="InterPro" id="IPR023296">
    <property type="entry name" value="Glyco_hydro_beta-prop_sf"/>
</dbReference>
<keyword evidence="1" id="KW-0328">Glycosyltransferase</keyword>
<dbReference type="KEGG" id="spha:D3Y57_14905"/>
<sequence>MGLDFNVEAIDAVRLEATGVLATRDLMSPYVWQLDGGRFAILVRAVPRAGSSDQDTGTIWYGEGSDGLSFTMDDTPVLVPGPGALDIGGCEDPTPVLIDGRWVVYYTGVDATHSSGQMLYAEGPDLRSLVKKGVALASSKTEGNTKEATIERTADGRWRLFYEYARDNASLIGLAIGNDVAGPWTEQPAPFGPRTDQWDSWHLSTGPMLTSDPDQPVMFYNGATQDARWRIGWVAFDRDCTKVVDRCIEPLIVPPPQLQRAAADIAFAASVVDLGETAHLYYSLADRTLERAVVRKFIEVPAG</sequence>
<accession>A0A494THP9</accession>
<proteinExistence type="inferred from homology"/>
<dbReference type="GO" id="GO:0016757">
    <property type="term" value="F:glycosyltransferase activity"/>
    <property type="evidence" value="ECO:0007669"/>
    <property type="project" value="UniProtKB-KW"/>
</dbReference>
<dbReference type="Pfam" id="PF04041">
    <property type="entry name" value="Glyco_hydro_130"/>
    <property type="match status" value="1"/>
</dbReference>
<protein>
    <submittedName>
        <fullName evidence="4">Glycosidase</fullName>
    </submittedName>
</protein>
<dbReference type="SUPFAM" id="SSF75005">
    <property type="entry name" value="Arabinanase/levansucrase/invertase"/>
    <property type="match status" value="1"/>
</dbReference>
<dbReference type="Proteomes" id="UP000276254">
    <property type="component" value="Chromosome"/>
</dbReference>
<keyword evidence="2" id="KW-0808">Transferase</keyword>
<dbReference type="OrthoDB" id="7576715at2"/>
<dbReference type="GO" id="GO:0016798">
    <property type="term" value="F:hydrolase activity, acting on glycosyl bonds"/>
    <property type="evidence" value="ECO:0007669"/>
    <property type="project" value="UniProtKB-KW"/>
</dbReference>
<keyword evidence="4" id="KW-0378">Hydrolase</keyword>
<dbReference type="PANTHER" id="PTHR34106:SF5">
    <property type="entry name" value="GLYCOSIDASE"/>
    <property type="match status" value="1"/>
</dbReference>
<name>A0A494THP9_SPHPE</name>
<evidence type="ECO:0000313" key="4">
    <source>
        <dbReference type="EMBL" id="AYJ86994.1"/>
    </source>
</evidence>
<reference evidence="4 5" key="1">
    <citation type="submission" date="2018-09" db="EMBL/GenBank/DDBJ databases">
        <title>Sphingomonas peninsula sp. nov., isolated from fildes peninsula, Antarctic soil.</title>
        <authorList>
            <person name="Yingchao G."/>
        </authorList>
    </citation>
    <scope>NUCLEOTIDE SEQUENCE [LARGE SCALE GENOMIC DNA]</scope>
    <source>
        <strain evidence="4 5">YZ-8</strain>
    </source>
</reference>
<keyword evidence="5" id="KW-1185">Reference proteome</keyword>
<keyword evidence="4" id="KW-0326">Glycosidase</keyword>